<organism evidence="1 2">
    <name type="scientific">Thermosipho affectus</name>
    <dbReference type="NCBI Taxonomy" id="660294"/>
    <lineage>
        <taxon>Bacteria</taxon>
        <taxon>Thermotogati</taxon>
        <taxon>Thermotogota</taxon>
        <taxon>Thermotogae</taxon>
        <taxon>Thermotogales</taxon>
        <taxon>Fervidobacteriaceae</taxon>
        <taxon>Thermosipho</taxon>
    </lineage>
</organism>
<dbReference type="InterPro" id="IPR011330">
    <property type="entry name" value="Glyco_hydro/deAcase_b/a-brl"/>
</dbReference>
<name>A0ABX3IKU1_9BACT</name>
<dbReference type="Gene3D" id="3.20.20.370">
    <property type="entry name" value="Glycoside hydrolase/deacetylase"/>
    <property type="match status" value="1"/>
</dbReference>
<evidence type="ECO:0000313" key="1">
    <source>
        <dbReference type="EMBL" id="ONN27268.1"/>
    </source>
</evidence>
<proteinExistence type="predicted"/>
<dbReference type="Proteomes" id="UP000242616">
    <property type="component" value="Unassembled WGS sequence"/>
</dbReference>
<evidence type="ECO:0000313" key="2">
    <source>
        <dbReference type="Proteomes" id="UP000242616"/>
    </source>
</evidence>
<dbReference type="EMBL" id="LBFC01000018">
    <property type="protein sequence ID" value="ONN27268.1"/>
    <property type="molecule type" value="Genomic_DNA"/>
</dbReference>
<comment type="caution">
    <text evidence="1">The sequence shown here is derived from an EMBL/GenBank/DDBJ whole genome shotgun (WGS) entry which is preliminary data.</text>
</comment>
<reference evidence="1 2" key="1">
    <citation type="submission" date="2015-06" db="EMBL/GenBank/DDBJ databases">
        <title>Genome sequencing of Thermotogales isolates from hydrothermal vents.</title>
        <authorList>
            <person name="Haverkamp T.H."/>
            <person name="Kublanov I.V."/>
            <person name="Nesbo C.L."/>
        </authorList>
    </citation>
    <scope>NUCLEOTIDE SEQUENCE [LARGE SCALE GENOMIC DNA]</scope>
    <source>
        <strain evidence="2">ik275mar</strain>
    </source>
</reference>
<dbReference type="InterPro" id="IPR018695">
    <property type="entry name" value="DUF2194"/>
</dbReference>
<evidence type="ECO:0008006" key="3">
    <source>
        <dbReference type="Google" id="ProtNLM"/>
    </source>
</evidence>
<protein>
    <recommendedName>
        <fullName evidence="3">DUF2194 domain-containing protein</fullName>
    </recommendedName>
</protein>
<dbReference type="SUPFAM" id="SSF88713">
    <property type="entry name" value="Glycoside hydrolase/deacetylase"/>
    <property type="match status" value="1"/>
</dbReference>
<gene>
    <name evidence="1" type="ORF">XJ44_05680</name>
</gene>
<dbReference type="Pfam" id="PF09960">
    <property type="entry name" value="DUF2194"/>
    <property type="match status" value="1"/>
</dbReference>
<keyword evidence="2" id="KW-1185">Reference proteome</keyword>
<sequence>MKKILLTIFLILSILSFSQKKILLLYKGSEEYGEYMLKDHVIPILEKNNLNFDLADIEKFNYYNISSKHYTGIISWYYSTKLNTPEVYLRQLSKFVEEGGIFFFFNNLGVSTEQREINNLLNKIGIHYMYGYKVLKNFEITYDKDFFTATPSTLPQPVEKYKIFAKDIKIILDLKSKDTKYPLIFISPRGGCAIFNSFLNNEKVVLNIEKLIDVFLTKQVGMKNKILIVKDTYDSNFYTKIQYDLKKTLEYAKINFDITIIDDFYNKSFIDLLPYKYIIWCTNSKFISSENTEMFLNNGGTILYITNIYNTPWKNNIKTEEHIVKKIFFKKEIFPLKNTKNGIGIERSFEISFNVDLHNEKILSYLVSDKNIPVIWYKKEKNGYLGYIYPPIIIKETRGLILQCILDMQDFNIMGFLNSFIFYIDDFPIPSYEIVKKGINDTNFYYNIWWKDMKDFSKSYNIKYTIVTPLSYNGASNPPFDFSEFLISDKPSNALVEIDNSEHELGLHGYNHLSLLKRNWENEKNLQEGLKSAKKFIQLILGHPIFINSYVAPNNIIDKFGIKNLLKALPEIKTIGTTYTSNDDFSEYKIIGNFAIVIPRSTYGYYPLKKILLNSINTLANFGSFQHFIHPDDFFSNDRNPKNKTWEELLSYLSTFYYKVKITFPWLENQTASEAYPYFFDFLTQKYEYNIKKDKMEIIISPSALKPKYFLLRTKIPIRSILGGDIVAFYPENDIYILKTTSSKVVITFLR</sequence>
<accession>A0ABX3IKU1</accession>
<dbReference type="RefSeq" id="WP_077198354.1">
    <property type="nucleotide sequence ID" value="NZ_LBFC01000018.1"/>
</dbReference>